<evidence type="ECO:0000313" key="2">
    <source>
        <dbReference type="EMBL" id="CAB4666749.1"/>
    </source>
</evidence>
<proteinExistence type="predicted"/>
<sequence>MSERRDSNSGRPNRGAGPRGAGASRGGGFSRGPRRDDDRPSRGPRPDGDRPARGRFDRDDRPRRDDDRPRRFDRDDRPSRGPRPDGDRPARGRFDRDDRPRRDDDRPRRFDRDDRPSRGPRPDGDRPARGRFDRDDRPSRGPRPDGDRDSRPSFRDRDDRPSRGRFDRDDRPSRGRRPDGDRPSRGRFDRDDRPRRDDDRPRRFDRDDRPSRGPRPDGDRDSRPSFRDRDDRTSRGRFDRDDRPRRDDDRPRRFDRDDRPRHFDEDRPGRQDNRTAAQRRSDEVNTRTGGRRTTGEMSGPPDRTSEIWVDEGSTRPIRRPEGIRARGTGRAQKGGRKEVRALDSVVEEFERALGTRASVRALKRYDAALQAFEAHRYEDARKILNPMAKEYSGVSAIHEMLGLCLYRGGQWKRALTELETAVSLNPDWIFNHAVIEDCHRALGNHQMVEKYWRELAEASPHPELLAEGRIVMAGSLSDRKLFEEAHALMEKAAGDMKRPSEYHLRQWFVIADIYDKQGNVIQARQFFERIALHDRQFVDVAERLATLGA</sequence>
<protein>
    <submittedName>
        <fullName evidence="2">Unannotated protein</fullName>
    </submittedName>
</protein>
<dbReference type="EMBL" id="CAEZWV010000007">
    <property type="protein sequence ID" value="CAB4666749.1"/>
    <property type="molecule type" value="Genomic_DNA"/>
</dbReference>
<dbReference type="SMART" id="SM00028">
    <property type="entry name" value="TPR"/>
    <property type="match status" value="2"/>
</dbReference>
<reference evidence="2" key="1">
    <citation type="submission" date="2020-05" db="EMBL/GenBank/DDBJ databases">
        <authorList>
            <person name="Chiriac C."/>
            <person name="Salcher M."/>
            <person name="Ghai R."/>
            <person name="Kavagutti S V."/>
        </authorList>
    </citation>
    <scope>NUCLEOTIDE SEQUENCE</scope>
</reference>
<dbReference type="PROSITE" id="PS50005">
    <property type="entry name" value="TPR"/>
    <property type="match status" value="1"/>
</dbReference>
<evidence type="ECO:0000256" key="1">
    <source>
        <dbReference type="SAM" id="MobiDB-lite"/>
    </source>
</evidence>
<organism evidence="2">
    <name type="scientific">freshwater metagenome</name>
    <dbReference type="NCBI Taxonomy" id="449393"/>
    <lineage>
        <taxon>unclassified sequences</taxon>
        <taxon>metagenomes</taxon>
        <taxon>ecological metagenomes</taxon>
    </lineage>
</organism>
<name>A0A6J6M0E6_9ZZZZ</name>
<dbReference type="AlphaFoldDB" id="A0A6J6M0E6"/>
<dbReference type="InterPro" id="IPR019734">
    <property type="entry name" value="TPR_rpt"/>
</dbReference>
<accession>A0A6J6M0E6</accession>
<feature type="compositionally biased region" description="Gly residues" evidence="1">
    <location>
        <begin position="17"/>
        <end position="30"/>
    </location>
</feature>
<gene>
    <name evidence="2" type="ORF">UFOPK2295_00548</name>
</gene>
<feature type="compositionally biased region" description="Basic and acidic residues" evidence="1">
    <location>
        <begin position="33"/>
        <end position="285"/>
    </location>
</feature>
<dbReference type="InterPro" id="IPR011990">
    <property type="entry name" value="TPR-like_helical_dom_sf"/>
</dbReference>
<feature type="region of interest" description="Disordered" evidence="1">
    <location>
        <begin position="1"/>
        <end position="307"/>
    </location>
</feature>
<dbReference type="SUPFAM" id="SSF48452">
    <property type="entry name" value="TPR-like"/>
    <property type="match status" value="1"/>
</dbReference>
<dbReference type="Gene3D" id="1.25.40.10">
    <property type="entry name" value="Tetratricopeptide repeat domain"/>
    <property type="match status" value="1"/>
</dbReference>